<name>A0A9J7AP83_9PROT</name>
<dbReference type="EMBL" id="CP102480">
    <property type="protein sequence ID" value="UUX49224.1"/>
    <property type="molecule type" value="Genomic_DNA"/>
</dbReference>
<keyword evidence="4" id="KW-1185">Reference proteome</keyword>
<protein>
    <submittedName>
        <fullName evidence="3">Uncharacterized protein</fullName>
    </submittedName>
</protein>
<keyword evidence="2" id="KW-1133">Transmembrane helix</keyword>
<keyword evidence="2" id="KW-0472">Membrane</keyword>
<feature type="transmembrane region" description="Helical" evidence="2">
    <location>
        <begin position="83"/>
        <end position="109"/>
    </location>
</feature>
<reference evidence="3" key="1">
    <citation type="submission" date="2022-08" db="EMBL/GenBank/DDBJ databases">
        <title>Nisaea acidiphila sp. nov., isolated from a marine algal debris and emended description of the genus Nisaea Urios et al. 2008.</title>
        <authorList>
            <person name="Kwon K."/>
        </authorList>
    </citation>
    <scope>NUCLEOTIDE SEQUENCE</scope>
    <source>
        <strain evidence="3">MEBiC11861</strain>
    </source>
</reference>
<organism evidence="3 4">
    <name type="scientific">Nisaea acidiphila</name>
    <dbReference type="NCBI Taxonomy" id="1862145"/>
    <lineage>
        <taxon>Bacteria</taxon>
        <taxon>Pseudomonadati</taxon>
        <taxon>Pseudomonadota</taxon>
        <taxon>Alphaproteobacteria</taxon>
        <taxon>Rhodospirillales</taxon>
        <taxon>Thalassobaculaceae</taxon>
        <taxon>Nisaea</taxon>
    </lineage>
</organism>
<proteinExistence type="predicted"/>
<dbReference type="RefSeq" id="WP_257767766.1">
    <property type="nucleotide sequence ID" value="NZ_CP102480.1"/>
</dbReference>
<dbReference type="KEGG" id="naci:NUH88_17695"/>
<sequence>MEKLSLVLEQIVFLIVVSVMIERALTFLFDARPIRDFVTGKGRLRAVKPWIALLTSVAIVFHYEVDLLKTMFEAPGAGATLAGMALTSLMVAGASAGMITLFHDVFGWSKDSREASRRRREANTHSPSSQGPVMRQSGSAGQFGL</sequence>
<feature type="transmembrane region" description="Helical" evidence="2">
    <location>
        <begin position="46"/>
        <end position="63"/>
    </location>
</feature>
<evidence type="ECO:0000313" key="3">
    <source>
        <dbReference type="EMBL" id="UUX49224.1"/>
    </source>
</evidence>
<evidence type="ECO:0000256" key="2">
    <source>
        <dbReference type="SAM" id="Phobius"/>
    </source>
</evidence>
<feature type="transmembrane region" description="Helical" evidence="2">
    <location>
        <begin position="6"/>
        <end position="25"/>
    </location>
</feature>
<dbReference type="Proteomes" id="UP001060336">
    <property type="component" value="Chromosome"/>
</dbReference>
<evidence type="ECO:0000256" key="1">
    <source>
        <dbReference type="SAM" id="MobiDB-lite"/>
    </source>
</evidence>
<keyword evidence="2" id="KW-0812">Transmembrane</keyword>
<dbReference type="AlphaFoldDB" id="A0A9J7AP83"/>
<evidence type="ECO:0000313" key="4">
    <source>
        <dbReference type="Proteomes" id="UP001060336"/>
    </source>
</evidence>
<gene>
    <name evidence="3" type="ORF">NUH88_17695</name>
</gene>
<feature type="region of interest" description="Disordered" evidence="1">
    <location>
        <begin position="116"/>
        <end position="145"/>
    </location>
</feature>
<accession>A0A9J7AP83</accession>
<feature type="compositionally biased region" description="Polar residues" evidence="1">
    <location>
        <begin position="124"/>
        <end position="145"/>
    </location>
</feature>